<proteinExistence type="predicted"/>
<keyword evidence="2" id="KW-1185">Reference proteome</keyword>
<dbReference type="EMBL" id="JANSHE010000602">
    <property type="protein sequence ID" value="KAJ3008867.1"/>
    <property type="molecule type" value="Genomic_DNA"/>
</dbReference>
<reference evidence="1" key="1">
    <citation type="submission" date="2022-08" db="EMBL/GenBank/DDBJ databases">
        <title>Genome Sequence of Pycnoporus sanguineus.</title>
        <authorList>
            <person name="Buettner E."/>
        </authorList>
    </citation>
    <scope>NUCLEOTIDE SEQUENCE</scope>
    <source>
        <strain evidence="1">CG-C14</strain>
    </source>
</reference>
<gene>
    <name evidence="1" type="ORF">NUW54_g2989</name>
</gene>
<sequence length="167" mass="18967">MDFPVREEMYYLADAGFPNCNALLVPYQGVRYHLQEWATASQKYAAANLSEALQLAHASAQSVVEHIFGVVKHRFQLMVQAAEYSLKTQAKLVHTLCTLHNFIRIHDPDDLEAIAEHDVQPSYSSSNTLPSDFSGGITAAEREEASSWWDTIAKQMWEDYVAYVERR</sequence>
<evidence type="ECO:0000313" key="2">
    <source>
        <dbReference type="Proteomes" id="UP001144978"/>
    </source>
</evidence>
<organism evidence="1 2">
    <name type="scientific">Trametes sanguinea</name>
    <dbReference type="NCBI Taxonomy" id="158606"/>
    <lineage>
        <taxon>Eukaryota</taxon>
        <taxon>Fungi</taxon>
        <taxon>Dikarya</taxon>
        <taxon>Basidiomycota</taxon>
        <taxon>Agaricomycotina</taxon>
        <taxon>Agaricomycetes</taxon>
        <taxon>Polyporales</taxon>
        <taxon>Polyporaceae</taxon>
        <taxon>Trametes</taxon>
    </lineage>
</organism>
<comment type="caution">
    <text evidence="1">The sequence shown here is derived from an EMBL/GenBank/DDBJ whole genome shotgun (WGS) entry which is preliminary data.</text>
</comment>
<evidence type="ECO:0000313" key="1">
    <source>
        <dbReference type="EMBL" id="KAJ3008867.1"/>
    </source>
</evidence>
<dbReference type="Proteomes" id="UP001144978">
    <property type="component" value="Unassembled WGS sequence"/>
</dbReference>
<accession>A0ACC1Q2M2</accession>
<protein>
    <submittedName>
        <fullName evidence="1">Uncharacterized protein</fullName>
    </submittedName>
</protein>
<name>A0ACC1Q2M2_9APHY</name>